<dbReference type="Pfam" id="PF22725">
    <property type="entry name" value="GFO_IDH_MocA_C3"/>
    <property type="match status" value="1"/>
</dbReference>
<organism evidence="3 4">
    <name type="scientific">Goodfellowiella coeruleoviolacea</name>
    <dbReference type="NCBI Taxonomy" id="334858"/>
    <lineage>
        <taxon>Bacteria</taxon>
        <taxon>Bacillati</taxon>
        <taxon>Actinomycetota</taxon>
        <taxon>Actinomycetes</taxon>
        <taxon>Pseudonocardiales</taxon>
        <taxon>Pseudonocardiaceae</taxon>
        <taxon>Goodfellowiella</taxon>
    </lineage>
</organism>
<dbReference type="InterPro" id="IPR000683">
    <property type="entry name" value="Gfo/Idh/MocA-like_OxRdtase_N"/>
</dbReference>
<comment type="caution">
    <text evidence="3">The sequence shown here is derived from an EMBL/GenBank/DDBJ whole genome shotgun (WGS) entry which is preliminary data.</text>
</comment>
<dbReference type="GO" id="GO:0000166">
    <property type="term" value="F:nucleotide binding"/>
    <property type="evidence" value="ECO:0007669"/>
    <property type="project" value="InterPro"/>
</dbReference>
<dbReference type="EMBL" id="JAMTCK010000017">
    <property type="protein sequence ID" value="MCP2169098.1"/>
    <property type="molecule type" value="Genomic_DNA"/>
</dbReference>
<evidence type="ECO:0000259" key="2">
    <source>
        <dbReference type="Pfam" id="PF22725"/>
    </source>
</evidence>
<dbReference type="PANTHER" id="PTHR43249">
    <property type="entry name" value="UDP-N-ACETYL-2-AMINO-2-DEOXY-D-GLUCURONATE OXIDASE"/>
    <property type="match status" value="1"/>
</dbReference>
<dbReference type="InterPro" id="IPR055170">
    <property type="entry name" value="GFO_IDH_MocA-like_dom"/>
</dbReference>
<gene>
    <name evidence="3" type="ORF">LX83_005982</name>
</gene>
<dbReference type="PANTHER" id="PTHR43249:SF1">
    <property type="entry name" value="D-GLUCOSIDE 3-DEHYDROGENASE"/>
    <property type="match status" value="1"/>
</dbReference>
<dbReference type="Gene3D" id="3.30.360.10">
    <property type="entry name" value="Dihydrodipicolinate Reductase, domain 2"/>
    <property type="match status" value="1"/>
</dbReference>
<evidence type="ECO:0000313" key="4">
    <source>
        <dbReference type="Proteomes" id="UP001206128"/>
    </source>
</evidence>
<feature type="domain" description="GFO/IDH/MocA-like oxidoreductase" evidence="2">
    <location>
        <begin position="140"/>
        <end position="238"/>
    </location>
</feature>
<keyword evidence="4" id="KW-1185">Reference proteome</keyword>
<accession>A0AAE3GK65</accession>
<protein>
    <submittedName>
        <fullName evidence="3">Dehydrogenase</fullName>
    </submittedName>
</protein>
<dbReference type="SUPFAM" id="SSF51735">
    <property type="entry name" value="NAD(P)-binding Rossmann-fold domains"/>
    <property type="match status" value="1"/>
</dbReference>
<dbReference type="Pfam" id="PF01408">
    <property type="entry name" value="GFO_IDH_MocA"/>
    <property type="match status" value="1"/>
</dbReference>
<dbReference type="InterPro" id="IPR036291">
    <property type="entry name" value="NAD(P)-bd_dom_sf"/>
</dbReference>
<dbReference type="Gene3D" id="3.40.50.720">
    <property type="entry name" value="NAD(P)-binding Rossmann-like Domain"/>
    <property type="match status" value="1"/>
</dbReference>
<dbReference type="RefSeq" id="WP_253777563.1">
    <property type="nucleotide sequence ID" value="NZ_JAMTCK010000017.1"/>
</dbReference>
<dbReference type="InterPro" id="IPR052515">
    <property type="entry name" value="Gfo/Idh/MocA_Oxidoreductase"/>
</dbReference>
<dbReference type="SUPFAM" id="SSF55347">
    <property type="entry name" value="Glyceraldehyde-3-phosphate dehydrogenase-like, C-terminal domain"/>
    <property type="match status" value="1"/>
</dbReference>
<evidence type="ECO:0000313" key="3">
    <source>
        <dbReference type="EMBL" id="MCP2169098.1"/>
    </source>
</evidence>
<sequence length="327" mass="34966">MSCRIGFVGAGAVAERHARVLAGFPDVRLVAVTDPDQERRRSFARRHGGRAVPDLAALLDTGLDAAYVCVPAFAHGQPEESIASAGVNLFVEKPLGLDWATPHRVARLLDGTGVLAAVGHHWRYSATVRRAQRLLRDRPVRLLTGAWLDQVPPSRWWAFRRRFGGQVVEQAVHVLDLARLLCGEVTEVYAVTDQVPPHAPSTDAAGATTAAVRFDSGAVGTLATTCVLGWRHRAGVEVCADGLALLVTEDGLECCEHGRTQHWSVDPAEARRAADRAFVDAVLGRTDELLTSYPDALRTHRLACAIAGSAAQGRPIHFPGAAPGSGA</sequence>
<reference evidence="3" key="1">
    <citation type="submission" date="2022-06" db="EMBL/GenBank/DDBJ databases">
        <title>Genomic Encyclopedia of Archaeal and Bacterial Type Strains, Phase II (KMG-II): from individual species to whole genera.</title>
        <authorList>
            <person name="Goeker M."/>
        </authorList>
    </citation>
    <scope>NUCLEOTIDE SEQUENCE</scope>
    <source>
        <strain evidence="3">DSM 43935</strain>
    </source>
</reference>
<dbReference type="Proteomes" id="UP001206128">
    <property type="component" value="Unassembled WGS sequence"/>
</dbReference>
<feature type="domain" description="Gfo/Idh/MocA-like oxidoreductase N-terminal" evidence="1">
    <location>
        <begin position="4"/>
        <end position="120"/>
    </location>
</feature>
<name>A0AAE3GK65_9PSEU</name>
<proteinExistence type="predicted"/>
<evidence type="ECO:0000259" key="1">
    <source>
        <dbReference type="Pfam" id="PF01408"/>
    </source>
</evidence>
<dbReference type="AlphaFoldDB" id="A0AAE3GK65"/>